<keyword evidence="3" id="KW-0378">Hydrolase</keyword>
<dbReference type="InterPro" id="IPR050789">
    <property type="entry name" value="Diverse_Enzym_Activities"/>
</dbReference>
<name>A0ABV8V0B4_9GAMM</name>
<dbReference type="EC" id="3.-.-.-" evidence="3"/>
<protein>
    <submittedName>
        <fullName evidence="3">Serine hydrolase domain-containing protein</fullName>
        <ecNumber evidence="3">3.-.-.-</ecNumber>
    </submittedName>
</protein>
<comment type="caution">
    <text evidence="3">The sequence shown here is derived from an EMBL/GenBank/DDBJ whole genome shotgun (WGS) entry which is preliminary data.</text>
</comment>
<dbReference type="Proteomes" id="UP001595840">
    <property type="component" value="Unassembled WGS sequence"/>
</dbReference>
<dbReference type="PANTHER" id="PTHR43283">
    <property type="entry name" value="BETA-LACTAMASE-RELATED"/>
    <property type="match status" value="1"/>
</dbReference>
<dbReference type="Pfam" id="PF00144">
    <property type="entry name" value="Beta-lactamase"/>
    <property type="match status" value="1"/>
</dbReference>
<feature type="chain" id="PRO_5046634699" evidence="1">
    <location>
        <begin position="25"/>
        <end position="362"/>
    </location>
</feature>
<dbReference type="GO" id="GO:0016787">
    <property type="term" value="F:hydrolase activity"/>
    <property type="evidence" value="ECO:0007669"/>
    <property type="project" value="UniProtKB-KW"/>
</dbReference>
<gene>
    <name evidence="3" type="ORF">ACFOX3_00015</name>
</gene>
<accession>A0ABV8V0B4</accession>
<evidence type="ECO:0000259" key="2">
    <source>
        <dbReference type="Pfam" id="PF00144"/>
    </source>
</evidence>
<dbReference type="PROSITE" id="PS51257">
    <property type="entry name" value="PROKAR_LIPOPROTEIN"/>
    <property type="match status" value="1"/>
</dbReference>
<proteinExistence type="predicted"/>
<dbReference type="RefSeq" id="WP_290264356.1">
    <property type="nucleotide sequence ID" value="NZ_JAUFQG010000006.1"/>
</dbReference>
<evidence type="ECO:0000256" key="1">
    <source>
        <dbReference type="SAM" id="SignalP"/>
    </source>
</evidence>
<dbReference type="SUPFAM" id="SSF56601">
    <property type="entry name" value="beta-lactamase/transpeptidase-like"/>
    <property type="match status" value="1"/>
</dbReference>
<organism evidence="3 4">
    <name type="scientific">Simiduia curdlanivorans</name>
    <dbReference type="NCBI Taxonomy" id="1492769"/>
    <lineage>
        <taxon>Bacteria</taxon>
        <taxon>Pseudomonadati</taxon>
        <taxon>Pseudomonadota</taxon>
        <taxon>Gammaproteobacteria</taxon>
        <taxon>Cellvibrionales</taxon>
        <taxon>Cellvibrionaceae</taxon>
        <taxon>Simiduia</taxon>
    </lineage>
</organism>
<reference evidence="4" key="1">
    <citation type="journal article" date="2019" name="Int. J. Syst. Evol. Microbiol.">
        <title>The Global Catalogue of Microorganisms (GCM) 10K type strain sequencing project: providing services to taxonomists for standard genome sequencing and annotation.</title>
        <authorList>
            <consortium name="The Broad Institute Genomics Platform"/>
            <consortium name="The Broad Institute Genome Sequencing Center for Infectious Disease"/>
            <person name="Wu L."/>
            <person name="Ma J."/>
        </authorList>
    </citation>
    <scope>NUCLEOTIDE SEQUENCE [LARGE SCALE GENOMIC DNA]</scope>
    <source>
        <strain evidence="4">CECT 8570</strain>
    </source>
</reference>
<keyword evidence="4" id="KW-1185">Reference proteome</keyword>
<evidence type="ECO:0000313" key="3">
    <source>
        <dbReference type="EMBL" id="MFC4360660.1"/>
    </source>
</evidence>
<keyword evidence="1" id="KW-0732">Signal</keyword>
<sequence length="362" mass="40177">MKSITKTLTTLTVMIFLTACNSNGSNETIKIQPKPTLKETLDTAINTNIAESEPGMAIMILKDNNVIYQYSRGLANKSSNILINSSTGFRLASISKTFTALAIMQLYEQGSINLNDKITDYISFLPQEWNEITIHHLLSHQSGILDYANDFNYDQISTNEITNTNILAFLSDHKELEFEPGTKAEYSNSGYVILAEILEVVTAKSLNEYLKENIFDPQSFSNTYILDEGIMIKNSDAQNHGTTDLIFNHKYSATGGAGQVSSLEDMRLLSQALLNDQIVTQETKALMIKNHNENLPGDLNYGYGFVLNLEGPAYAHSGSHDGFKTYFLINPETKVTAIILGNGGDTLPDYFYLLELAGPFMN</sequence>
<dbReference type="InterPro" id="IPR012338">
    <property type="entry name" value="Beta-lactam/transpept-like"/>
</dbReference>
<feature type="signal peptide" evidence="1">
    <location>
        <begin position="1"/>
        <end position="24"/>
    </location>
</feature>
<dbReference type="InterPro" id="IPR001466">
    <property type="entry name" value="Beta-lactam-related"/>
</dbReference>
<feature type="domain" description="Beta-lactamase-related" evidence="2">
    <location>
        <begin position="52"/>
        <end position="351"/>
    </location>
</feature>
<evidence type="ECO:0000313" key="4">
    <source>
        <dbReference type="Proteomes" id="UP001595840"/>
    </source>
</evidence>
<dbReference type="Gene3D" id="3.40.710.10">
    <property type="entry name" value="DD-peptidase/beta-lactamase superfamily"/>
    <property type="match status" value="1"/>
</dbReference>
<dbReference type="EMBL" id="JBHSCX010000001">
    <property type="protein sequence ID" value="MFC4360660.1"/>
    <property type="molecule type" value="Genomic_DNA"/>
</dbReference>